<evidence type="ECO:0008006" key="4">
    <source>
        <dbReference type="Google" id="ProtNLM"/>
    </source>
</evidence>
<feature type="transmembrane region" description="Helical" evidence="1">
    <location>
        <begin position="97"/>
        <end position="122"/>
    </location>
</feature>
<gene>
    <name evidence="2" type="ORF">QJ521_03040</name>
</gene>
<dbReference type="EMBL" id="JASCXW010000006">
    <property type="protein sequence ID" value="MDI6452531.1"/>
    <property type="molecule type" value="Genomic_DNA"/>
</dbReference>
<name>A0AAW6U8Z8_9MOLU</name>
<accession>A0AAW6U8Z8</accession>
<dbReference type="AlphaFoldDB" id="A0AAW6U8Z8"/>
<proteinExistence type="predicted"/>
<keyword evidence="3" id="KW-1185">Reference proteome</keyword>
<organism evidence="2 3">
    <name type="scientific">Peloplasma aerotolerans</name>
    <dbReference type="NCBI Taxonomy" id="3044389"/>
    <lineage>
        <taxon>Bacteria</taxon>
        <taxon>Bacillati</taxon>
        <taxon>Mycoplasmatota</taxon>
        <taxon>Mollicutes</taxon>
        <taxon>Acholeplasmatales</taxon>
        <taxon>Acholeplasmataceae</taxon>
        <taxon>Peloplasma</taxon>
    </lineage>
</organism>
<reference evidence="2" key="1">
    <citation type="submission" date="2023-05" db="EMBL/GenBank/DDBJ databases">
        <title>Mariniplasma microaerophilum sp. nov., a novel anaerobic mollicute isolated from terrestrial mud volcano, Taman Peninsula, Russia.</title>
        <authorList>
            <person name="Khomyakova M.A."/>
            <person name="Merkel A.Y."/>
            <person name="Slobodkin A.I."/>
        </authorList>
    </citation>
    <scope>NUCLEOTIDE SEQUENCE</scope>
    <source>
        <strain evidence="2">M4Ah</strain>
    </source>
</reference>
<feature type="transmembrane region" description="Helical" evidence="1">
    <location>
        <begin position="179"/>
        <end position="200"/>
    </location>
</feature>
<comment type="caution">
    <text evidence="2">The sequence shown here is derived from an EMBL/GenBank/DDBJ whole genome shotgun (WGS) entry which is preliminary data.</text>
</comment>
<evidence type="ECO:0000256" key="1">
    <source>
        <dbReference type="SAM" id="Phobius"/>
    </source>
</evidence>
<keyword evidence="1" id="KW-0472">Membrane</keyword>
<feature type="transmembrane region" description="Helical" evidence="1">
    <location>
        <begin position="42"/>
        <end position="67"/>
    </location>
</feature>
<evidence type="ECO:0000313" key="2">
    <source>
        <dbReference type="EMBL" id="MDI6452531.1"/>
    </source>
</evidence>
<feature type="transmembrane region" description="Helical" evidence="1">
    <location>
        <begin position="220"/>
        <end position="240"/>
    </location>
</feature>
<feature type="transmembrane region" description="Helical" evidence="1">
    <location>
        <begin position="20"/>
        <end position="36"/>
    </location>
</feature>
<protein>
    <recommendedName>
        <fullName evidence="4">ABC transporter permease</fullName>
    </recommendedName>
</protein>
<feature type="transmembrane region" description="Helical" evidence="1">
    <location>
        <begin position="145"/>
        <end position="172"/>
    </location>
</feature>
<dbReference type="RefSeq" id="WP_282838947.1">
    <property type="nucleotide sequence ID" value="NZ_JASCXW010000006.1"/>
</dbReference>
<keyword evidence="1" id="KW-0812">Transmembrane</keyword>
<dbReference type="Proteomes" id="UP001431532">
    <property type="component" value="Unassembled WGS sequence"/>
</dbReference>
<sequence length="247" mass="28513">MLRKLIKHEFIASYRRYVPFYIALLGLAVLNPLTSLTDDAFYINAILLSGAVIIVSVMSLFTIYNMIISLGRRVYGKPGYLLFTLPVKTIDIMLSKILVNLFWIICTVIISIITFAVTFYFFDGSFLTVFRMITLMFIENPMDGLILILALFIYALYSIAILMFLFSFLNLIYKGERKILMGLLIYFGMSIVIDSVYQIFANYQDVSIDLLNSTTYIDWSFIGIYTLISSILYISTYYMMDRSLELQ</sequence>
<evidence type="ECO:0000313" key="3">
    <source>
        <dbReference type="Proteomes" id="UP001431532"/>
    </source>
</evidence>
<keyword evidence="1" id="KW-1133">Transmembrane helix</keyword>